<keyword evidence="9 13" id="KW-0408">Iron</keyword>
<evidence type="ECO:0000256" key="8">
    <source>
        <dbReference type="ARBA" id="ARBA00022839"/>
    </source>
</evidence>
<keyword evidence="7 13" id="KW-0378">Hydrolase</keyword>
<dbReference type="STRING" id="1123401.GCA_000621325_00529"/>
<comment type="cofactor">
    <cofactor evidence="13">
        <name>iron-sulfur cluster</name>
        <dbReference type="ChEBI" id="CHEBI:30408"/>
    </cofactor>
</comment>
<keyword evidence="5 13" id="KW-0540">Nuclease</keyword>
<dbReference type="Proteomes" id="UP000192491">
    <property type="component" value="Unassembled WGS sequence"/>
</dbReference>
<dbReference type="PANTHER" id="PTHR36531:SF6">
    <property type="entry name" value="DNA REPLICATION ATP-DEPENDENT HELICASE_NUCLEASE DNA2"/>
    <property type="match status" value="1"/>
</dbReference>
<comment type="cofactor">
    <cofactor evidence="13">
        <name>Mg(2+)</name>
        <dbReference type="ChEBI" id="CHEBI:18420"/>
    </cofactor>
    <cofactor evidence="13">
        <name>Mn(2+)</name>
        <dbReference type="ChEBI" id="CHEBI:29035"/>
    </cofactor>
    <text evidence="13">Mg(2+) or Mn(2+) required for ssDNA cleavage activity.</text>
</comment>
<evidence type="ECO:0000256" key="9">
    <source>
        <dbReference type="ARBA" id="ARBA00023004"/>
    </source>
</evidence>
<comment type="similarity">
    <text evidence="2 13">Belongs to the CRISPR-associated exonuclease Cas4 family.</text>
</comment>
<dbReference type="Pfam" id="PF01930">
    <property type="entry name" value="Cas_Cas4"/>
    <property type="match status" value="1"/>
</dbReference>
<dbReference type="AlphaFoldDB" id="A0A1Y1QEC0"/>
<dbReference type="PANTHER" id="PTHR36531">
    <property type="entry name" value="CRISPR-ASSOCIATED EXONUCLEASE CAS4"/>
    <property type="match status" value="1"/>
</dbReference>
<comment type="function">
    <text evidence="13">CRISPR (clustered regularly interspaced short palindromic repeat) is an adaptive immune system that provides protection against mobile genetic elements (viruses, transposable elements and conjugative plasmids). CRISPR clusters contain sequences complementary to antecedent mobile elements and target invading nucleic acids. CRISPR clusters are transcribed and processed into CRISPR RNA (crRNA).</text>
</comment>
<dbReference type="GO" id="GO:0051607">
    <property type="term" value="P:defense response to virus"/>
    <property type="evidence" value="ECO:0007669"/>
    <property type="project" value="UniProtKB-KW"/>
</dbReference>
<evidence type="ECO:0000256" key="5">
    <source>
        <dbReference type="ARBA" id="ARBA00022722"/>
    </source>
</evidence>
<comment type="cofactor">
    <cofactor evidence="1">
        <name>[4Fe-4S] cluster</name>
        <dbReference type="ChEBI" id="CHEBI:49883"/>
    </cofactor>
</comment>
<keyword evidence="8 13" id="KW-0269">Exonuclease</keyword>
<dbReference type="InterPro" id="IPR013343">
    <property type="entry name" value="CRISPR-assoc_prot_Cas4"/>
</dbReference>
<evidence type="ECO:0000256" key="3">
    <source>
        <dbReference type="ARBA" id="ARBA00012768"/>
    </source>
</evidence>
<evidence type="ECO:0000256" key="1">
    <source>
        <dbReference type="ARBA" id="ARBA00001966"/>
    </source>
</evidence>
<dbReference type="GO" id="GO:0046872">
    <property type="term" value="F:metal ion binding"/>
    <property type="evidence" value="ECO:0007669"/>
    <property type="project" value="UniProtKB-KW"/>
</dbReference>
<evidence type="ECO:0000259" key="14">
    <source>
        <dbReference type="Pfam" id="PF01930"/>
    </source>
</evidence>
<dbReference type="InterPro" id="IPR022765">
    <property type="entry name" value="Dna2/Cas4_DUF83"/>
</dbReference>
<dbReference type="EMBL" id="MTEJ01000385">
    <property type="protein sequence ID" value="OQX03715.1"/>
    <property type="molecule type" value="Genomic_DNA"/>
</dbReference>
<accession>A0A1Y1QEC0</accession>
<keyword evidence="12 13" id="KW-0464">Manganese</keyword>
<evidence type="ECO:0000256" key="12">
    <source>
        <dbReference type="ARBA" id="ARBA00023211"/>
    </source>
</evidence>
<dbReference type="GO" id="GO:0004527">
    <property type="term" value="F:exonuclease activity"/>
    <property type="evidence" value="ECO:0007669"/>
    <property type="project" value="UniProtKB-KW"/>
</dbReference>
<dbReference type="Gene3D" id="3.90.320.10">
    <property type="match status" value="1"/>
</dbReference>
<evidence type="ECO:0000256" key="10">
    <source>
        <dbReference type="ARBA" id="ARBA00023014"/>
    </source>
</evidence>
<proteinExistence type="inferred from homology"/>
<dbReference type="GO" id="GO:0051536">
    <property type="term" value="F:iron-sulfur cluster binding"/>
    <property type="evidence" value="ECO:0007669"/>
    <property type="project" value="UniProtKB-KW"/>
</dbReference>
<protein>
    <recommendedName>
        <fullName evidence="4 13">CRISPR-associated exonuclease Cas4</fullName>
        <ecNumber evidence="3 13">3.1.12.1</ecNumber>
    </recommendedName>
</protein>
<evidence type="ECO:0000256" key="13">
    <source>
        <dbReference type="RuleBase" id="RU365022"/>
    </source>
</evidence>
<evidence type="ECO:0000256" key="2">
    <source>
        <dbReference type="ARBA" id="ARBA00009189"/>
    </source>
</evidence>
<organism evidence="15 16">
    <name type="scientific">Thiothrix lacustris</name>
    <dbReference type="NCBI Taxonomy" id="525917"/>
    <lineage>
        <taxon>Bacteria</taxon>
        <taxon>Pseudomonadati</taxon>
        <taxon>Pseudomonadota</taxon>
        <taxon>Gammaproteobacteria</taxon>
        <taxon>Thiotrichales</taxon>
        <taxon>Thiotrichaceae</taxon>
        <taxon>Thiothrix</taxon>
    </lineage>
</organism>
<sequence length="212" mass="23838">MSEPLLPIMLSALQHYSYCPRQCALIHQEQTFDDNVHTVRGNLAHERVDSGESGTEYGVRVERSLPLYSERYGLTGRADAVEFLDDGTPYPIEYKQGSRQKKMHDDVQLVGQALCLEEMTGKAVPEGAVFHHKSRRRRAVPITPELREFTIGLIAQVRALLESGQMPPPVDERALCKECSLQDSCQPDLTGNRGRIRRLQASLYDVDEEGDA</sequence>
<dbReference type="InterPro" id="IPR051827">
    <property type="entry name" value="Cas4_exonuclease"/>
</dbReference>
<evidence type="ECO:0000313" key="16">
    <source>
        <dbReference type="Proteomes" id="UP000192491"/>
    </source>
</evidence>
<keyword evidence="6 13" id="KW-0479">Metal-binding</keyword>
<evidence type="ECO:0000313" key="15">
    <source>
        <dbReference type="EMBL" id="OQX03715.1"/>
    </source>
</evidence>
<gene>
    <name evidence="15" type="ORF">BWK73_38600</name>
</gene>
<reference evidence="15 16" key="1">
    <citation type="submission" date="2017-01" db="EMBL/GenBank/DDBJ databases">
        <title>Novel large sulfur bacteria in the metagenomes of groundwater-fed chemosynthetic microbial mats in the Lake Huron basin.</title>
        <authorList>
            <person name="Sharrar A.M."/>
            <person name="Flood B.E."/>
            <person name="Bailey J.V."/>
            <person name="Jones D.S."/>
            <person name="Biddanda B."/>
            <person name="Ruberg S.A."/>
            <person name="Marcus D.N."/>
            <person name="Dick G.J."/>
        </authorList>
    </citation>
    <scope>NUCLEOTIDE SEQUENCE [LARGE SCALE GENOMIC DNA]</scope>
    <source>
        <strain evidence="15">A8</strain>
    </source>
</reference>
<evidence type="ECO:0000256" key="11">
    <source>
        <dbReference type="ARBA" id="ARBA00023118"/>
    </source>
</evidence>
<evidence type="ECO:0000256" key="7">
    <source>
        <dbReference type="ARBA" id="ARBA00022801"/>
    </source>
</evidence>
<name>A0A1Y1QEC0_9GAMM</name>
<evidence type="ECO:0000256" key="4">
    <source>
        <dbReference type="ARBA" id="ARBA00020049"/>
    </source>
</evidence>
<dbReference type="NCBIfam" id="TIGR00372">
    <property type="entry name" value="cas4"/>
    <property type="match status" value="1"/>
</dbReference>
<keyword evidence="11 13" id="KW-0051">Antiviral defense</keyword>
<dbReference type="InterPro" id="IPR011604">
    <property type="entry name" value="PDDEXK-like_dom_sf"/>
</dbReference>
<feature type="domain" description="DUF83" evidence="14">
    <location>
        <begin position="11"/>
        <end position="186"/>
    </location>
</feature>
<comment type="caution">
    <text evidence="15">The sequence shown here is derived from an EMBL/GenBank/DDBJ whole genome shotgun (WGS) entry which is preliminary data.</text>
</comment>
<dbReference type="EC" id="3.1.12.1" evidence="3 13"/>
<evidence type="ECO:0000256" key="6">
    <source>
        <dbReference type="ARBA" id="ARBA00022723"/>
    </source>
</evidence>
<keyword evidence="10 13" id="KW-0411">Iron-sulfur</keyword>